<keyword evidence="2" id="KW-1185">Reference proteome</keyword>
<sequence length="59" mass="6213">MPTAPDAAYTPALAYSGAGTRTADFHDGRALVIHRRLTAGRAQIIDLLPQPAGRNPDAD</sequence>
<dbReference type="EMBL" id="VDEQ01000055">
    <property type="protein sequence ID" value="MQS35141.1"/>
    <property type="molecule type" value="Genomic_DNA"/>
</dbReference>
<name>A0ABW9NPN9_9ACTN</name>
<evidence type="ECO:0000313" key="1">
    <source>
        <dbReference type="EMBL" id="MQS35141.1"/>
    </source>
</evidence>
<evidence type="ECO:0000313" key="2">
    <source>
        <dbReference type="Proteomes" id="UP000460558"/>
    </source>
</evidence>
<proteinExistence type="predicted"/>
<accession>A0ABW9NPN9</accession>
<dbReference type="Proteomes" id="UP000460558">
    <property type="component" value="Unassembled WGS sequence"/>
</dbReference>
<protein>
    <submittedName>
        <fullName evidence="1">Uncharacterized protein</fullName>
    </submittedName>
</protein>
<reference evidence="1 2" key="1">
    <citation type="submission" date="2019-06" db="EMBL/GenBank/DDBJ databases">
        <title>Comparative genomics and metabolomics analyses of clavulanic acid producing Streptomyces species provides insight into specialized metabolism and evolution of beta-lactam biosynthetic gene clusters.</title>
        <authorList>
            <person name="Moore M.A."/>
            <person name="Cruz-Morales P."/>
            <person name="Barona Gomez F."/>
            <person name="Kapil T."/>
        </authorList>
    </citation>
    <scope>NUCLEOTIDE SEQUENCE [LARGE SCALE GENOMIC DNA]</scope>
    <source>
        <strain evidence="1 2">T-272</strain>
    </source>
</reference>
<dbReference type="RefSeq" id="WP_153481471.1">
    <property type="nucleotide sequence ID" value="NZ_VDEQ01000055.1"/>
</dbReference>
<comment type="caution">
    <text evidence="1">The sequence shown here is derived from an EMBL/GenBank/DDBJ whole genome shotgun (WGS) entry which is preliminary data.</text>
</comment>
<organism evidence="1 2">
    <name type="scientific">Streptomyces katsurahamanus</name>
    <dbReference type="NCBI Taxonomy" id="2577098"/>
    <lineage>
        <taxon>Bacteria</taxon>
        <taxon>Bacillati</taxon>
        <taxon>Actinomycetota</taxon>
        <taxon>Actinomycetes</taxon>
        <taxon>Kitasatosporales</taxon>
        <taxon>Streptomycetaceae</taxon>
        <taxon>Streptomyces</taxon>
    </lineage>
</organism>
<gene>
    <name evidence="1" type="ORF">FFZ77_05760</name>
</gene>